<sequence length="410" mass="45902">MSQKEPSRKGESLAKRNSRSVHEKKRRCELNDILAEMMSLVPSNLLTTTSRNDKRPDKCNIIGAAVDIIKKDFSQPASSRNSRLLKETMSLIEPCIFLVHNWRIEQAFGSAFRLFRRKTFSLIGKDIRSILSMESSAFLMAENILGWSLNGHQQLKTAAGATFDCFSKKHETDDEIAWLLVCLPSCPISEEKKMATSPLELDRPLLAALLRKKSPEPQKEASNNQVFSCCDTPSSSFASTPSTGSRKRLNKEEDLKAFSSHKPFKSANSCIFFNALSSLSPAYKEIWLRLQSERLLLEERVLEKERELQGLMLSALRNPPSTSFIPPPDHQLLLHPRTFSLPSYSSQLASSSHIYQQCHLLSSINCTGSFNIPPGIVNSMLTGLDSDRIDVNMNSPDPRASTDSPEEISP</sequence>
<comment type="caution">
    <text evidence="3">The sequence shown here is derived from an EMBL/GenBank/DDBJ whole genome shotgun (WGS) entry which is preliminary data.</text>
</comment>
<dbReference type="EMBL" id="CAJGYM010000071">
    <property type="protein sequence ID" value="CAD6196369.1"/>
    <property type="molecule type" value="Genomic_DNA"/>
</dbReference>
<gene>
    <name evidence="3" type="ORF">CAUJ_LOCUS12284</name>
</gene>
<dbReference type="PROSITE" id="PS50888">
    <property type="entry name" value="BHLH"/>
    <property type="match status" value="1"/>
</dbReference>
<keyword evidence="4" id="KW-1185">Reference proteome</keyword>
<name>A0A8S1HMA0_9PELO</name>
<feature type="region of interest" description="Disordered" evidence="1">
    <location>
        <begin position="388"/>
        <end position="410"/>
    </location>
</feature>
<feature type="region of interest" description="Disordered" evidence="1">
    <location>
        <begin position="1"/>
        <end position="25"/>
    </location>
</feature>
<feature type="compositionally biased region" description="Basic residues" evidence="1">
    <location>
        <begin position="16"/>
        <end position="25"/>
    </location>
</feature>
<evidence type="ECO:0000256" key="1">
    <source>
        <dbReference type="SAM" id="MobiDB-lite"/>
    </source>
</evidence>
<dbReference type="Proteomes" id="UP000835052">
    <property type="component" value="Unassembled WGS sequence"/>
</dbReference>
<dbReference type="CDD" id="cd00083">
    <property type="entry name" value="bHLH_SF"/>
    <property type="match status" value="1"/>
</dbReference>
<proteinExistence type="predicted"/>
<organism evidence="3 4">
    <name type="scientific">Caenorhabditis auriculariae</name>
    <dbReference type="NCBI Taxonomy" id="2777116"/>
    <lineage>
        <taxon>Eukaryota</taxon>
        <taxon>Metazoa</taxon>
        <taxon>Ecdysozoa</taxon>
        <taxon>Nematoda</taxon>
        <taxon>Chromadorea</taxon>
        <taxon>Rhabditida</taxon>
        <taxon>Rhabditina</taxon>
        <taxon>Rhabditomorpha</taxon>
        <taxon>Rhabditoidea</taxon>
        <taxon>Rhabditidae</taxon>
        <taxon>Peloderinae</taxon>
        <taxon>Caenorhabditis</taxon>
    </lineage>
</organism>
<evidence type="ECO:0000259" key="2">
    <source>
        <dbReference type="PROSITE" id="PS50888"/>
    </source>
</evidence>
<reference evidence="3" key="1">
    <citation type="submission" date="2020-10" db="EMBL/GenBank/DDBJ databases">
        <authorList>
            <person name="Kikuchi T."/>
        </authorList>
    </citation>
    <scope>NUCLEOTIDE SEQUENCE</scope>
    <source>
        <strain evidence="3">NKZ352</strain>
    </source>
</reference>
<dbReference type="AlphaFoldDB" id="A0A8S1HMA0"/>
<feature type="domain" description="BHLH" evidence="2">
    <location>
        <begin position="14"/>
        <end position="72"/>
    </location>
</feature>
<dbReference type="OrthoDB" id="5830123at2759"/>
<feature type="compositionally biased region" description="Basic and acidic residues" evidence="1">
    <location>
        <begin position="1"/>
        <end position="14"/>
    </location>
</feature>
<dbReference type="SUPFAM" id="SSF47459">
    <property type="entry name" value="HLH, helix-loop-helix DNA-binding domain"/>
    <property type="match status" value="1"/>
</dbReference>
<evidence type="ECO:0000313" key="4">
    <source>
        <dbReference type="Proteomes" id="UP000835052"/>
    </source>
</evidence>
<dbReference type="Pfam" id="PF00010">
    <property type="entry name" value="HLH"/>
    <property type="match status" value="1"/>
</dbReference>
<accession>A0A8S1HMA0</accession>
<protein>
    <recommendedName>
        <fullName evidence="2">BHLH domain-containing protein</fullName>
    </recommendedName>
</protein>
<dbReference type="InterPro" id="IPR036638">
    <property type="entry name" value="HLH_DNA-bd_sf"/>
</dbReference>
<dbReference type="InterPro" id="IPR011598">
    <property type="entry name" value="bHLH_dom"/>
</dbReference>
<dbReference type="Gene3D" id="4.10.280.10">
    <property type="entry name" value="Helix-loop-helix DNA-binding domain"/>
    <property type="match status" value="1"/>
</dbReference>
<dbReference type="GO" id="GO:0046983">
    <property type="term" value="F:protein dimerization activity"/>
    <property type="evidence" value="ECO:0007669"/>
    <property type="project" value="InterPro"/>
</dbReference>
<evidence type="ECO:0000313" key="3">
    <source>
        <dbReference type="EMBL" id="CAD6196369.1"/>
    </source>
</evidence>